<sequence length="88" mass="10221">MPQRIILDTHIWFWFINQDFQRFPDSWREKIETANQVSVSVISCYEIALAHQRGRLELPCAANQWFQEALDPVGITLLALTPDNLSCC</sequence>
<protein>
    <recommendedName>
        <fullName evidence="2">PIN domain-containing protein</fullName>
    </recommendedName>
</protein>
<dbReference type="InterPro" id="IPR029060">
    <property type="entry name" value="PIN-like_dom_sf"/>
</dbReference>
<proteinExistence type="predicted"/>
<reference evidence="1" key="1">
    <citation type="submission" date="2021-04" db="EMBL/GenBank/DDBJ databases">
        <title>Genome sequence of Woronichinia naegeliana from Washington state freshwater lake bloom.</title>
        <authorList>
            <person name="Dreher T.W."/>
        </authorList>
    </citation>
    <scope>NUCLEOTIDE SEQUENCE</scope>
    <source>
        <strain evidence="1">WA131</strain>
    </source>
</reference>
<dbReference type="PANTHER" id="PTHR36173:SF1">
    <property type="entry name" value="RIBONUCLEASE VAPC22"/>
    <property type="match status" value="1"/>
</dbReference>
<dbReference type="InterPro" id="IPR041705">
    <property type="entry name" value="PIN_Sll0205"/>
</dbReference>
<dbReference type="EMBL" id="CP073041">
    <property type="protein sequence ID" value="UXE61729.1"/>
    <property type="molecule type" value="Genomic_DNA"/>
</dbReference>
<organism evidence="1">
    <name type="scientific">Woronichinia naegeliana WA131</name>
    <dbReference type="NCBI Taxonomy" id="2824559"/>
    <lineage>
        <taxon>Bacteria</taxon>
        <taxon>Bacillati</taxon>
        <taxon>Cyanobacteriota</taxon>
        <taxon>Cyanophyceae</taxon>
        <taxon>Synechococcales</taxon>
        <taxon>Coelosphaeriaceae</taxon>
        <taxon>Woronichinia</taxon>
    </lineage>
</organism>
<dbReference type="Proteomes" id="UP001065613">
    <property type="component" value="Chromosome"/>
</dbReference>
<dbReference type="InterPro" id="IPR052919">
    <property type="entry name" value="TA_system_RNase"/>
</dbReference>
<evidence type="ECO:0000313" key="1">
    <source>
        <dbReference type="EMBL" id="UXE61729.1"/>
    </source>
</evidence>
<dbReference type="SUPFAM" id="SSF88723">
    <property type="entry name" value="PIN domain-like"/>
    <property type="match status" value="1"/>
</dbReference>
<dbReference type="AlphaFoldDB" id="A0A977KXI5"/>
<dbReference type="KEGG" id="wna:KA717_01865"/>
<gene>
    <name evidence="1" type="ORF">KA717_01865</name>
</gene>
<accession>A0A977KXI5</accession>
<dbReference type="CDD" id="cd09872">
    <property type="entry name" value="PIN_Sll0205-like"/>
    <property type="match status" value="1"/>
</dbReference>
<name>A0A977KXI5_9CYAN</name>
<dbReference type="PANTHER" id="PTHR36173">
    <property type="entry name" value="RIBONUCLEASE VAPC16-RELATED"/>
    <property type="match status" value="1"/>
</dbReference>
<evidence type="ECO:0008006" key="2">
    <source>
        <dbReference type="Google" id="ProtNLM"/>
    </source>
</evidence>